<dbReference type="AlphaFoldDB" id="A0AAX3WRG7"/>
<dbReference type="InterPro" id="IPR058600">
    <property type="entry name" value="YhjD-like"/>
</dbReference>
<evidence type="ECO:0000313" key="3">
    <source>
        <dbReference type="Proteomes" id="UP000373269"/>
    </source>
</evidence>
<accession>A0AAX3WRG7</accession>
<dbReference type="EMBL" id="CP126101">
    <property type="protein sequence ID" value="WHY49543.1"/>
    <property type="molecule type" value="Genomic_DNA"/>
</dbReference>
<evidence type="ECO:0000313" key="4">
    <source>
        <dbReference type="Proteomes" id="UP001178322"/>
    </source>
</evidence>
<dbReference type="EMBL" id="CP045835">
    <property type="protein sequence ID" value="QGG51913.1"/>
    <property type="molecule type" value="Genomic_DNA"/>
</dbReference>
<evidence type="ECO:0000313" key="1">
    <source>
        <dbReference type="EMBL" id="QGG51913.1"/>
    </source>
</evidence>
<name>A0AAX3WRG7_9BACI</name>
<proteinExistence type="predicted"/>
<keyword evidence="3" id="KW-1185">Reference proteome</keyword>
<reference evidence="2" key="2">
    <citation type="submission" date="2023-05" db="EMBL/GenBank/DDBJ databases">
        <title>Comparative genomics of Bacillaceae isolates and their secondary metabolite potential.</title>
        <authorList>
            <person name="Song L."/>
            <person name="Nielsen L.J."/>
            <person name="Mohite O."/>
            <person name="Xu X."/>
            <person name="Weber T."/>
            <person name="Kovacs A.T."/>
        </authorList>
    </citation>
    <scope>NUCLEOTIDE SEQUENCE</scope>
    <source>
        <strain evidence="2">LY1</strain>
    </source>
</reference>
<dbReference type="Proteomes" id="UP001178322">
    <property type="component" value="Chromosome"/>
</dbReference>
<sequence length="120" mass="14219">MIKADERQLLHKYLLLELAIKSLQVDYCKLEQFKMKTVFLPMMDSLLKDLRQEYFNLKRELAQKRIRVVGWQPVDEYFSDVQVATAGNDVVLRYANQALKSQVEKLLINHIRSSFRIKTD</sequence>
<dbReference type="RefSeq" id="WP_054772439.1">
    <property type="nucleotide sequence ID" value="NZ_CP045835.1"/>
</dbReference>
<dbReference type="Pfam" id="PF26325">
    <property type="entry name" value="YhjD"/>
    <property type="match status" value="1"/>
</dbReference>
<organism evidence="2 4">
    <name type="scientific">Lysinibacillus pakistanensis</name>
    <dbReference type="NCBI Taxonomy" id="759811"/>
    <lineage>
        <taxon>Bacteria</taxon>
        <taxon>Bacillati</taxon>
        <taxon>Bacillota</taxon>
        <taxon>Bacilli</taxon>
        <taxon>Bacillales</taxon>
        <taxon>Bacillaceae</taxon>
        <taxon>Lysinibacillus</taxon>
    </lineage>
</organism>
<reference evidence="1 3" key="1">
    <citation type="submission" date="2019-11" db="EMBL/GenBank/DDBJ databases">
        <title>Whole Genome Sequencing and Comparative Genomic Analyses of Lysinibacillus pakistanensis LZH-9, a Halotolerant Strain with Excellent COD Removal Capability.</title>
        <authorList>
            <person name="Zhou H."/>
        </authorList>
    </citation>
    <scope>NUCLEOTIDE SEQUENCE [LARGE SCALE GENOMIC DNA]</scope>
    <source>
        <strain evidence="1 3">LZH-9</strain>
    </source>
</reference>
<dbReference type="Proteomes" id="UP000373269">
    <property type="component" value="Chromosome"/>
</dbReference>
<protein>
    <submittedName>
        <fullName evidence="2">Aconitate hydratase</fullName>
    </submittedName>
</protein>
<evidence type="ECO:0000313" key="2">
    <source>
        <dbReference type="EMBL" id="WHY49543.1"/>
    </source>
</evidence>
<gene>
    <name evidence="1" type="ORF">GDS87_13600</name>
    <name evidence="2" type="ORF">QNH24_14470</name>
</gene>